<protein>
    <submittedName>
        <fullName evidence="1">Uncharacterized protein</fullName>
    </submittedName>
</protein>
<accession>A0A2P2IJ46</accession>
<organism evidence="1">
    <name type="scientific">Rhizophora mucronata</name>
    <name type="common">Asiatic mangrove</name>
    <dbReference type="NCBI Taxonomy" id="61149"/>
    <lineage>
        <taxon>Eukaryota</taxon>
        <taxon>Viridiplantae</taxon>
        <taxon>Streptophyta</taxon>
        <taxon>Embryophyta</taxon>
        <taxon>Tracheophyta</taxon>
        <taxon>Spermatophyta</taxon>
        <taxon>Magnoliopsida</taxon>
        <taxon>eudicotyledons</taxon>
        <taxon>Gunneridae</taxon>
        <taxon>Pentapetalae</taxon>
        <taxon>rosids</taxon>
        <taxon>fabids</taxon>
        <taxon>Malpighiales</taxon>
        <taxon>Rhizophoraceae</taxon>
        <taxon>Rhizophora</taxon>
    </lineage>
</organism>
<dbReference type="EMBL" id="GGEC01000749">
    <property type="protein sequence ID" value="MBW81232.1"/>
    <property type="molecule type" value="Transcribed_RNA"/>
</dbReference>
<reference evidence="1" key="1">
    <citation type="submission" date="2018-02" db="EMBL/GenBank/DDBJ databases">
        <title>Rhizophora mucronata_Transcriptome.</title>
        <authorList>
            <person name="Meera S.P."/>
            <person name="Sreeshan A."/>
            <person name="Augustine A."/>
        </authorList>
    </citation>
    <scope>NUCLEOTIDE SEQUENCE</scope>
    <source>
        <tissue evidence="1">Leaf</tissue>
    </source>
</reference>
<dbReference type="AlphaFoldDB" id="A0A2P2IJ46"/>
<sequence>MHELLLLELLILHKVGRNLETGIHCWFNFTYMHTEA</sequence>
<evidence type="ECO:0000313" key="1">
    <source>
        <dbReference type="EMBL" id="MBW81232.1"/>
    </source>
</evidence>
<name>A0A2P2IJ46_RHIMU</name>
<proteinExistence type="predicted"/>